<organism evidence="1 2">
    <name type="scientific">Entomophthora muscae</name>
    <dbReference type="NCBI Taxonomy" id="34485"/>
    <lineage>
        <taxon>Eukaryota</taxon>
        <taxon>Fungi</taxon>
        <taxon>Fungi incertae sedis</taxon>
        <taxon>Zoopagomycota</taxon>
        <taxon>Entomophthoromycotina</taxon>
        <taxon>Entomophthoromycetes</taxon>
        <taxon>Entomophthorales</taxon>
        <taxon>Entomophthoraceae</taxon>
        <taxon>Entomophthora</taxon>
    </lineage>
</organism>
<reference evidence="1" key="1">
    <citation type="submission" date="2022-04" db="EMBL/GenBank/DDBJ databases">
        <title>Genome of the entomopathogenic fungus Entomophthora muscae.</title>
        <authorList>
            <person name="Elya C."/>
            <person name="Lovett B.R."/>
            <person name="Lee E."/>
            <person name="Macias A.M."/>
            <person name="Hajek A.E."/>
            <person name="De Bivort B.L."/>
            <person name="Kasson M.T."/>
            <person name="De Fine Licht H.H."/>
            <person name="Stajich J.E."/>
        </authorList>
    </citation>
    <scope>NUCLEOTIDE SEQUENCE</scope>
    <source>
        <strain evidence="1">Berkeley</strain>
    </source>
</reference>
<sequence length="428" mass="45109">MDNQGTMIEARMVGIFKVSGESRRAMKLCSFALVFAVTYAADSPASPINAEALEKLKATASDSLKPLLEGMSKLSSKELEDIKNSPSLANYDVKAIIDNAAQGKADSRVEQGKAAIEKAKVISDAALQESDKAIKAAQGDIKATREKIRNEAGAIDATIRLGGEDAIKTSEEGMKTVRDGAEAIGADAVQGSERTLEAARNEVKSAGDVLKTTDEKEKSMSDGDISEKSGAKRSIAAKANATASTALAGKRSNETATLETPIVTPATVNANKVSPLELSLVWQSDCKTTQTPSVKISVDANSIDVGAAISSNPNSGFKIQATSNGNPTTLQGSQADDAVAKTNYTSLVYTPEMDVKKGSFKINFLYLAQKIRQGQENTASIDVEVTCDKNITKFTQAEKTPVLIKVSSATTLTIALAAVIFLSLFNSL</sequence>
<dbReference type="EMBL" id="QTSX02005761">
    <property type="protein sequence ID" value="KAJ9057858.1"/>
    <property type="molecule type" value="Genomic_DNA"/>
</dbReference>
<proteinExistence type="predicted"/>
<evidence type="ECO:0000313" key="2">
    <source>
        <dbReference type="Proteomes" id="UP001165960"/>
    </source>
</evidence>
<protein>
    <submittedName>
        <fullName evidence="1">Uncharacterized protein</fullName>
    </submittedName>
</protein>
<comment type="caution">
    <text evidence="1">The sequence shown here is derived from an EMBL/GenBank/DDBJ whole genome shotgun (WGS) entry which is preliminary data.</text>
</comment>
<dbReference type="Proteomes" id="UP001165960">
    <property type="component" value="Unassembled WGS sequence"/>
</dbReference>
<evidence type="ECO:0000313" key="1">
    <source>
        <dbReference type="EMBL" id="KAJ9057858.1"/>
    </source>
</evidence>
<name>A0ACC2S647_9FUNG</name>
<keyword evidence="2" id="KW-1185">Reference proteome</keyword>
<accession>A0ACC2S647</accession>
<gene>
    <name evidence="1" type="ORF">DSO57_1018608</name>
</gene>